<gene>
    <name evidence="1" type="ORF">JOE68_005504</name>
</gene>
<reference evidence="1 2" key="1">
    <citation type="submission" date="2021-01" db="EMBL/GenBank/DDBJ databases">
        <title>Sequencing the genomes of 1000 actinobacteria strains.</title>
        <authorList>
            <person name="Klenk H.-P."/>
        </authorList>
    </citation>
    <scope>NUCLEOTIDE SEQUENCE [LARGE SCALE GENOMIC DNA]</scope>
    <source>
        <strain evidence="1 2">DSM 44581</strain>
    </source>
</reference>
<dbReference type="RefSeq" id="WP_204845260.1">
    <property type="nucleotide sequence ID" value="NZ_JAFBCL010000001.1"/>
</dbReference>
<dbReference type="EMBL" id="JAFBCL010000001">
    <property type="protein sequence ID" value="MBM7814639.1"/>
    <property type="molecule type" value="Genomic_DNA"/>
</dbReference>
<organism evidence="1 2">
    <name type="scientific">Saccharothrix algeriensis</name>
    <dbReference type="NCBI Taxonomy" id="173560"/>
    <lineage>
        <taxon>Bacteria</taxon>
        <taxon>Bacillati</taxon>
        <taxon>Actinomycetota</taxon>
        <taxon>Actinomycetes</taxon>
        <taxon>Pseudonocardiales</taxon>
        <taxon>Pseudonocardiaceae</taxon>
        <taxon>Saccharothrix</taxon>
    </lineage>
</organism>
<proteinExistence type="predicted"/>
<evidence type="ECO:0008006" key="3">
    <source>
        <dbReference type="Google" id="ProtNLM"/>
    </source>
</evidence>
<keyword evidence="2" id="KW-1185">Reference proteome</keyword>
<dbReference type="Proteomes" id="UP001195724">
    <property type="component" value="Unassembled WGS sequence"/>
</dbReference>
<comment type="caution">
    <text evidence="1">The sequence shown here is derived from an EMBL/GenBank/DDBJ whole genome shotgun (WGS) entry which is preliminary data.</text>
</comment>
<accession>A0ABS2SFA0</accession>
<protein>
    <recommendedName>
        <fullName evidence="3">NERD domain-containing protein</fullName>
    </recommendedName>
</protein>
<name>A0ABS2SFA0_9PSEU</name>
<evidence type="ECO:0000313" key="1">
    <source>
        <dbReference type="EMBL" id="MBM7814639.1"/>
    </source>
</evidence>
<evidence type="ECO:0000313" key="2">
    <source>
        <dbReference type="Proteomes" id="UP001195724"/>
    </source>
</evidence>
<sequence length="957" mass="104332">MGIQTRDQGALRDTITVLSGLGTRLSDAFAAGLADLVEPPPAPGDPPLGHPVTGAEIAEFRAACERELATTTRALDVELARTTLLDCLCLAVLFGQGDDGVQLGTANPFTHEMEFLASCQPRVGSPDPFSRGNLKAALRALVLARRHDVLDGQLALTDGWTDGGGALVAPGEWWQAHDQLAWAWRSEHGAFPTRYDWQYSLRLARWIRDRGGDHPDLTVLLRAHMFVLSSWGDLLREFHGTVTDPALRTLLRERTLLHLPADLTLPEATANDLASAGSRLLVPWSLLTGALAEPQRREADRWRALLAADPAALGRNTARRHVFDSPLATTPLIEVGDLVLFSLPHLVSSDLSRLVERVFARLPDLLYHRARGEVVEQAALDHLAGVFPGARVLRGGKYPGTRPGELIEVDGVLVWRDVVLVVEGKGGYLSTRSRHGDPEAAATELRRTVGDGFFQVARLVRALDRDGRVALTGGRGESLTLERRAVRRVYAVVPTADTFDPLSTVLGLLWRRQVLPDGALPVILPVPELHLLTDLLPTPPELLAYLEYREELLATPQLRTGGELELLATFTATMDVVGAFRELDVPSGTLGTDHQEKYLDPWLQDSFHAWLNGLPPVPPPRRHVRAHRAKIERFLAATRDTASAVVLHQLTGAQLGVAELHAGRVPRLRRGTLSPHSAGELGIVVSSPLDPIDVVRAVRPVRELRARSRWVVHLTPGVDGAEFRLAERGGAHVFGCDAPASLARESRLGALADWFDRAAARRHGTHRPMTAADREDVDALVRAGAPRTMALGLTRLGLTAAVLDLVDHDPGLGLTRAADFYLTHVRRAADSLDVATADLALPTSAARDVLRLVIGGRVHPRDAAALVERAVRNPAEPPESLARSAGLLTDRDGARLAEALRAALDALDLAPERIRLSRGRERRRTRDRLLGAIRREHPDLDPRAAAEHVERLWEPPG</sequence>